<dbReference type="KEGG" id="csi:P262_02739"/>
<reference evidence="1 2" key="1">
    <citation type="journal article" date="2014" name="Genome Announc.">
        <title>Complete Genome Sequence of Cronobacter sakazakii Strain CMCC 45402.</title>
        <authorList>
            <person name="Zhao Z."/>
            <person name="Wang L."/>
            <person name="Wang B."/>
            <person name="Liang H."/>
            <person name="Ye Q."/>
            <person name="Zeng M."/>
        </authorList>
    </citation>
    <scope>NUCLEOTIDE SEQUENCE [LARGE SCALE GENOMIC DNA]</scope>
    <source>
        <strain evidence="2">45402</strain>
    </source>
</reference>
<dbReference type="Proteomes" id="UP000018545">
    <property type="component" value="Chromosome"/>
</dbReference>
<organism evidence="1 2">
    <name type="scientific">Cronobacter malonaticus</name>
    <dbReference type="NCBI Taxonomy" id="413503"/>
    <lineage>
        <taxon>Bacteria</taxon>
        <taxon>Pseudomonadati</taxon>
        <taxon>Pseudomonadota</taxon>
        <taxon>Gammaproteobacteria</taxon>
        <taxon>Enterobacterales</taxon>
        <taxon>Enterobacteriaceae</taxon>
        <taxon>Cronobacter</taxon>
    </lineage>
</organism>
<dbReference type="AlphaFoldDB" id="V5TYF5"/>
<protein>
    <recommendedName>
        <fullName evidence="3">AlpA family phage regulatory protein</fullName>
    </recommendedName>
</protein>
<dbReference type="PATRIC" id="fig|1401659.3.peg.1930"/>
<dbReference type="HOGENOM" id="CLU_140176_2_0_6"/>
<dbReference type="EMBL" id="CP006731">
    <property type="protein sequence ID" value="AHB70311.1"/>
    <property type="molecule type" value="Genomic_DNA"/>
</dbReference>
<evidence type="ECO:0008006" key="3">
    <source>
        <dbReference type="Google" id="ProtNLM"/>
    </source>
</evidence>
<accession>V5TYF5</accession>
<dbReference type="RefSeq" id="WP_007761581.1">
    <property type="nucleotide sequence ID" value="NC_023032.1"/>
</dbReference>
<sequence length="82" mass="9410">MKRAYGKKELLEVVPLSISTIDALEKKGEFPKRWYITDKRCAWDADEISEWLEERKAKSPSVFGGKKPPVEQRVFRPVSSAA</sequence>
<evidence type="ECO:0000313" key="2">
    <source>
        <dbReference type="Proteomes" id="UP000018545"/>
    </source>
</evidence>
<gene>
    <name evidence="1" type="ORF">P262_02739</name>
</gene>
<proteinExistence type="predicted"/>
<dbReference type="Pfam" id="PF05930">
    <property type="entry name" value="Phage_AlpA"/>
    <property type="match status" value="1"/>
</dbReference>
<dbReference type="InterPro" id="IPR010260">
    <property type="entry name" value="AlpA"/>
</dbReference>
<name>V5TYF5_9ENTR</name>
<evidence type="ECO:0000313" key="1">
    <source>
        <dbReference type="EMBL" id="AHB70311.1"/>
    </source>
</evidence>